<sequence>MGNYASIRHQARPTSIVLLYDGSTREFDDPPTVAELMLDHPQHVVVEFRSAVDGTRRLTALPADKKLEARKLYITLPMMNKQLQRRSHRDNGSGNKLPPLSAEESRRFLMMANSALRMRPFNSKPKAAFMPVLARVCADAKDHTSGERRLPAAESRAVSLKEEKEARSEERHVQEFREIMLENSNDMVMMSRQVSGKAWRPSLEAIMEKKVEEVKKVPPHFLFQRGKSLKIN</sequence>
<evidence type="ECO:0000313" key="3">
    <source>
        <dbReference type="Proteomes" id="UP001634007"/>
    </source>
</evidence>
<organism evidence="2 3">
    <name type="scientific">Eucalyptus globulus</name>
    <name type="common">Tasmanian blue gum</name>
    <dbReference type="NCBI Taxonomy" id="34317"/>
    <lineage>
        <taxon>Eukaryota</taxon>
        <taxon>Viridiplantae</taxon>
        <taxon>Streptophyta</taxon>
        <taxon>Embryophyta</taxon>
        <taxon>Tracheophyta</taxon>
        <taxon>Spermatophyta</taxon>
        <taxon>Magnoliopsida</taxon>
        <taxon>eudicotyledons</taxon>
        <taxon>Gunneridae</taxon>
        <taxon>Pentapetalae</taxon>
        <taxon>rosids</taxon>
        <taxon>malvids</taxon>
        <taxon>Myrtales</taxon>
        <taxon>Myrtaceae</taxon>
        <taxon>Myrtoideae</taxon>
        <taxon>Eucalypteae</taxon>
        <taxon>Eucalyptus</taxon>
    </lineage>
</organism>
<feature type="region of interest" description="Disordered" evidence="1">
    <location>
        <begin position="82"/>
        <end position="102"/>
    </location>
</feature>
<reference evidence="2 3" key="1">
    <citation type="submission" date="2024-11" db="EMBL/GenBank/DDBJ databases">
        <title>Chromosome-level genome assembly of Eucalyptus globulus Labill. provides insights into its genome evolution.</title>
        <authorList>
            <person name="Li X."/>
        </authorList>
    </citation>
    <scope>NUCLEOTIDE SEQUENCE [LARGE SCALE GENOMIC DNA]</scope>
    <source>
        <strain evidence="2">CL2024</strain>
        <tissue evidence="2">Fresh tender leaves</tissue>
    </source>
</reference>
<dbReference type="Pfam" id="PF14009">
    <property type="entry name" value="PADRE"/>
    <property type="match status" value="1"/>
</dbReference>
<proteinExistence type="predicted"/>
<comment type="caution">
    <text evidence="2">The sequence shown here is derived from an EMBL/GenBank/DDBJ whole genome shotgun (WGS) entry which is preliminary data.</text>
</comment>
<name>A0ABD3IU74_EUCGL</name>
<dbReference type="PANTHER" id="PTHR33052">
    <property type="entry name" value="DUF4228 DOMAIN PROTEIN-RELATED"/>
    <property type="match status" value="1"/>
</dbReference>
<accession>A0ABD3IU74</accession>
<keyword evidence="3" id="KW-1185">Reference proteome</keyword>
<dbReference type="Proteomes" id="UP001634007">
    <property type="component" value="Unassembled WGS sequence"/>
</dbReference>
<evidence type="ECO:0000256" key="1">
    <source>
        <dbReference type="SAM" id="MobiDB-lite"/>
    </source>
</evidence>
<dbReference type="EMBL" id="JBJKBG010000011">
    <property type="protein sequence ID" value="KAL3717684.1"/>
    <property type="molecule type" value="Genomic_DNA"/>
</dbReference>
<dbReference type="InterPro" id="IPR025322">
    <property type="entry name" value="PADRE_dom"/>
</dbReference>
<evidence type="ECO:0000313" key="2">
    <source>
        <dbReference type="EMBL" id="KAL3717684.1"/>
    </source>
</evidence>
<gene>
    <name evidence="2" type="ORF">ACJRO7_009165</name>
</gene>
<protein>
    <submittedName>
        <fullName evidence="2">Uncharacterized protein</fullName>
    </submittedName>
</protein>
<dbReference type="AlphaFoldDB" id="A0ABD3IU74"/>